<dbReference type="AlphaFoldDB" id="A0AA86GMQ3"/>
<protein>
    <submittedName>
        <fullName evidence="1">Bacteriochlorophyll 4-vinyl reductase</fullName>
    </submittedName>
</protein>
<organism evidence="1 2">
    <name type="scientific">Sphingopyxis granuli</name>
    <dbReference type="NCBI Taxonomy" id="267128"/>
    <lineage>
        <taxon>Bacteria</taxon>
        <taxon>Pseudomonadati</taxon>
        <taxon>Pseudomonadota</taxon>
        <taxon>Alphaproteobacteria</taxon>
        <taxon>Sphingomonadales</taxon>
        <taxon>Sphingomonadaceae</taxon>
        <taxon>Sphingopyxis</taxon>
    </lineage>
</organism>
<accession>A0AA86GMQ3</accession>
<dbReference type="KEGG" id="sgi:SGRAN_2607"/>
<dbReference type="EMBL" id="CP012199">
    <property type="protein sequence ID" value="AMG74959.1"/>
    <property type="molecule type" value="Genomic_DNA"/>
</dbReference>
<proteinExistence type="predicted"/>
<evidence type="ECO:0000313" key="2">
    <source>
        <dbReference type="Proteomes" id="UP000058599"/>
    </source>
</evidence>
<keyword evidence="2" id="KW-1185">Reference proteome</keyword>
<reference evidence="1 2" key="1">
    <citation type="journal article" date="2016" name="BMC Genomics">
        <title>Genomic analysis of the nitrate-respiring Sphingopyxis granuli (formerly Sphingomonas macrogoltabida) strain TFA.</title>
        <authorList>
            <person name="Garcia-Romero I."/>
            <person name="Perez-Pulido A.J."/>
            <person name="Gonzalez-Flores Y.E."/>
            <person name="Reyes-Ramirez F."/>
            <person name="Santero E."/>
            <person name="Floriano B."/>
        </authorList>
    </citation>
    <scope>NUCLEOTIDE SEQUENCE [LARGE SCALE GENOMIC DNA]</scope>
    <source>
        <strain evidence="1 2">TFA</strain>
    </source>
</reference>
<sequence>MGSRFFLGDYNDLILRSGPLPMEVLDALVQQWSAA</sequence>
<name>A0AA86GMQ3_9SPHN</name>
<dbReference type="Proteomes" id="UP000058599">
    <property type="component" value="Chromosome"/>
</dbReference>
<evidence type="ECO:0000313" key="1">
    <source>
        <dbReference type="EMBL" id="AMG74959.1"/>
    </source>
</evidence>
<gene>
    <name evidence="1" type="ORF">SGRAN_2607</name>
</gene>